<feature type="domain" description="HTH araC/xylS-type" evidence="4">
    <location>
        <begin position="143"/>
        <end position="240"/>
    </location>
</feature>
<dbReference type="PANTHER" id="PTHR46796">
    <property type="entry name" value="HTH-TYPE TRANSCRIPTIONAL ACTIVATOR RHAS-RELATED"/>
    <property type="match status" value="1"/>
</dbReference>
<dbReference type="SMART" id="SM00342">
    <property type="entry name" value="HTH_ARAC"/>
    <property type="match status" value="1"/>
</dbReference>
<dbReference type="RefSeq" id="WP_185717893.1">
    <property type="nucleotide sequence ID" value="NZ_BAAAWI010000001.1"/>
</dbReference>
<dbReference type="InterPro" id="IPR046532">
    <property type="entry name" value="DUF6597"/>
</dbReference>
<dbReference type="InterPro" id="IPR050204">
    <property type="entry name" value="AraC_XylS_family_regulators"/>
</dbReference>
<gene>
    <name evidence="5" type="ORF">H6H00_23640</name>
</gene>
<evidence type="ECO:0000256" key="1">
    <source>
        <dbReference type="ARBA" id="ARBA00023015"/>
    </source>
</evidence>
<keyword evidence="6" id="KW-1185">Reference proteome</keyword>
<dbReference type="InterPro" id="IPR018060">
    <property type="entry name" value="HTH_AraC"/>
</dbReference>
<organism evidence="5 6">
    <name type="scientific">Pseudonocardia petroleophila</name>
    <dbReference type="NCBI Taxonomy" id="37331"/>
    <lineage>
        <taxon>Bacteria</taxon>
        <taxon>Bacillati</taxon>
        <taxon>Actinomycetota</taxon>
        <taxon>Actinomycetes</taxon>
        <taxon>Pseudonocardiales</taxon>
        <taxon>Pseudonocardiaceae</taxon>
        <taxon>Pseudonocardia</taxon>
    </lineage>
</organism>
<accession>A0A7G7MEC4</accession>
<dbReference type="GO" id="GO:0003700">
    <property type="term" value="F:DNA-binding transcription factor activity"/>
    <property type="evidence" value="ECO:0007669"/>
    <property type="project" value="InterPro"/>
</dbReference>
<dbReference type="Pfam" id="PF20240">
    <property type="entry name" value="DUF6597"/>
    <property type="match status" value="1"/>
</dbReference>
<dbReference type="KEGG" id="ppel:H6H00_23640"/>
<evidence type="ECO:0000313" key="6">
    <source>
        <dbReference type="Proteomes" id="UP000515728"/>
    </source>
</evidence>
<evidence type="ECO:0000313" key="5">
    <source>
        <dbReference type="EMBL" id="QNG51135.1"/>
    </source>
</evidence>
<proteinExistence type="predicted"/>
<dbReference type="Proteomes" id="UP000515728">
    <property type="component" value="Chromosome"/>
</dbReference>
<protein>
    <submittedName>
        <fullName evidence="5">Helix-turn-helix domain-containing protein</fullName>
    </submittedName>
</protein>
<dbReference type="Gene3D" id="1.10.10.60">
    <property type="entry name" value="Homeodomain-like"/>
    <property type="match status" value="1"/>
</dbReference>
<dbReference type="PROSITE" id="PS01124">
    <property type="entry name" value="HTH_ARAC_FAMILY_2"/>
    <property type="match status" value="1"/>
</dbReference>
<dbReference type="PANTHER" id="PTHR46796:SF15">
    <property type="entry name" value="BLL1074 PROTEIN"/>
    <property type="match status" value="1"/>
</dbReference>
<dbReference type="AlphaFoldDB" id="A0A7G7MEC4"/>
<sequence length="253" mass="26060">MTYREFRAPAPLAGLVECGWVSRTGDDEPGGVQDVLPDGCMDLIWTGDGVLVAGPDTAPHPARRVPGTVLVGLRFAPGRLPGLLGVPATALRDRREPVGDVLGARPTGLHRHRRAGEDPSADLRAAVALLTDLVTALPGPGPERAAAELAARIGSGAGVAATADALGCTTRTLHRRCLEAFGYGPSVLRRVLRFRRAVALLHAGVAPAEVAARAGYADQPHLSREVRALGGVAPGQLGANRSTVVPSGSSTLA</sequence>
<reference evidence="5 6" key="1">
    <citation type="submission" date="2020-08" db="EMBL/GenBank/DDBJ databases">
        <authorList>
            <person name="Mo P."/>
        </authorList>
    </citation>
    <scope>NUCLEOTIDE SEQUENCE [LARGE SCALE GENOMIC DNA]</scope>
    <source>
        <strain evidence="5 6">CGMCC 4.1532</strain>
    </source>
</reference>
<dbReference type="Pfam" id="PF12833">
    <property type="entry name" value="HTH_18"/>
    <property type="match status" value="1"/>
</dbReference>
<name>A0A7G7MEC4_9PSEU</name>
<evidence type="ECO:0000259" key="4">
    <source>
        <dbReference type="PROSITE" id="PS01124"/>
    </source>
</evidence>
<evidence type="ECO:0000256" key="2">
    <source>
        <dbReference type="ARBA" id="ARBA00023125"/>
    </source>
</evidence>
<dbReference type="GO" id="GO:0043565">
    <property type="term" value="F:sequence-specific DNA binding"/>
    <property type="evidence" value="ECO:0007669"/>
    <property type="project" value="InterPro"/>
</dbReference>
<evidence type="ECO:0000256" key="3">
    <source>
        <dbReference type="ARBA" id="ARBA00023163"/>
    </source>
</evidence>
<dbReference type="EMBL" id="CP060131">
    <property type="protein sequence ID" value="QNG51135.1"/>
    <property type="molecule type" value="Genomic_DNA"/>
</dbReference>
<keyword evidence="2" id="KW-0238">DNA-binding</keyword>
<keyword evidence="3" id="KW-0804">Transcription</keyword>
<keyword evidence="1" id="KW-0805">Transcription regulation</keyword>